<comment type="caution">
    <text evidence="4">The sequence shown here is derived from an EMBL/GenBank/DDBJ whole genome shotgun (WGS) entry which is preliminary data.</text>
</comment>
<evidence type="ECO:0008006" key="6">
    <source>
        <dbReference type="Google" id="ProtNLM"/>
    </source>
</evidence>
<evidence type="ECO:0000256" key="1">
    <source>
        <dbReference type="ARBA" id="ARBA00022737"/>
    </source>
</evidence>
<dbReference type="AlphaFoldDB" id="A0AA40DB31"/>
<dbReference type="EMBL" id="JAULSY010000078">
    <property type="protein sequence ID" value="KAK0667031.1"/>
    <property type="molecule type" value="Genomic_DNA"/>
</dbReference>
<accession>A0AA40DB31</accession>
<dbReference type="SUPFAM" id="SSF52540">
    <property type="entry name" value="P-loop containing nucleoside triphosphate hydrolases"/>
    <property type="match status" value="1"/>
</dbReference>
<dbReference type="PANTHER" id="PTHR10039:SF5">
    <property type="entry name" value="NACHT DOMAIN-CONTAINING PROTEIN"/>
    <property type="match status" value="1"/>
</dbReference>
<evidence type="ECO:0000313" key="5">
    <source>
        <dbReference type="Proteomes" id="UP001174997"/>
    </source>
</evidence>
<keyword evidence="1" id="KW-0677">Repeat</keyword>
<dbReference type="Proteomes" id="UP001174997">
    <property type="component" value="Unassembled WGS sequence"/>
</dbReference>
<evidence type="ECO:0000313" key="4">
    <source>
        <dbReference type="EMBL" id="KAK0667031.1"/>
    </source>
</evidence>
<protein>
    <recommendedName>
        <fullName evidence="6">NACHT domain-containing protein</fullName>
    </recommendedName>
</protein>
<dbReference type="InterPro" id="IPR056693">
    <property type="entry name" value="DUF7791"/>
</dbReference>
<gene>
    <name evidence="4" type="ORF">QBC41DRAFT_324721</name>
</gene>
<dbReference type="PANTHER" id="PTHR10039">
    <property type="entry name" value="AMELOGENIN"/>
    <property type="match status" value="1"/>
</dbReference>
<evidence type="ECO:0000259" key="2">
    <source>
        <dbReference type="Pfam" id="PF24883"/>
    </source>
</evidence>
<evidence type="ECO:0000259" key="3">
    <source>
        <dbReference type="Pfam" id="PF25053"/>
    </source>
</evidence>
<dbReference type="InterPro" id="IPR056884">
    <property type="entry name" value="NPHP3-like_N"/>
</dbReference>
<dbReference type="Pfam" id="PF25053">
    <property type="entry name" value="DUF7791"/>
    <property type="match status" value="1"/>
</dbReference>
<sequence>MDFAAAIGVVSGILSFVTFASKLVKGAVEIYRQGSLDENSTLEDVVDRIDRFHANLGHTLSKPHGMSDEERDLCALAEECRRISTELLRLLRSMRPSGSKGRRAKWNALGASWNSILYAKDKAELEARLNNCQTKLITILTWSSRLMLQNVTTATEKSNVTLQQLQSYLEELRSELKLREKQPDWLDASVQKIISNIETQEATVRRVAQHRVLQALQYDRMRDRYNDVEDRVNEIQKWLRKEGGTFRWLFESAPTDNTAVSDEELAMMRSAREKIEKWLYTDGGIFHISGILGCGKSTLMQLLYTHPFIQTGLEKWAGNRKLVKTSYFFSVVVGGRQQLLAGLYRTLLHDILVQSPELTPLALPKLWNEVLDLPWQATDTSFDISNSVIEMALRDILYNEKYANYCFCLFIDALDEYQDGEGQDQADLVNLLHEWAPSTQVNRNVKLCVASRPEPVFQNKFPEATTFHLHEVTRYDMQRYVACRLPDFDENLRNQLVKEIPEKAQGIFLWTHLVVREIREDWEVTHDLDMKVLDRFPAGLRPLLDRTVASIRERHRQRAYLTLTMLLLMMEYRLALTTVQYSFLDDYCREPSFAYTMPVTDWRDVDKESKGLQSKIQERMERGVKQLHAWCKGLVVVVPWNDNKFGEISIQHLVFLHRSILDYFQNPQVKGRLLDIIGINSPPEAVSETLSAEFSFSTTIYRLQGREERYWAQRLLDMRSHSGMDTAPYRFLNRMQTVFELTQLAHLTEITEDEDMKVYVSVGSTDLGYTQPVGYVKFINFCLASPLLFSIFRLPSNPLYLSHVASNSTAVKWDGFMPVVMSWALITTILQQGPLSPTAFETFTALCGNISGCIDIENWFHPYVPLPDDHYFIEFEGKTTVWQQYLLAELVAMRILSFGHWSKIYAVQFGQIVEGFLLAGADPHCWVSLVRQDEEDEEEEEDEEYDSHVLQMKMGCDRQKVIRALPMEKFPYFPLPFEPGPIVEWPLREWIDMCDIPNKSTLLALIDKRLSTADMDHFLRTMALPGSWKFDETQRIETDMPSDPAVDEIVVDREDITEHLITFLTGSLFTAFLCSFIFL</sequence>
<organism evidence="4 5">
    <name type="scientific">Cercophora samala</name>
    <dbReference type="NCBI Taxonomy" id="330535"/>
    <lineage>
        <taxon>Eukaryota</taxon>
        <taxon>Fungi</taxon>
        <taxon>Dikarya</taxon>
        <taxon>Ascomycota</taxon>
        <taxon>Pezizomycotina</taxon>
        <taxon>Sordariomycetes</taxon>
        <taxon>Sordariomycetidae</taxon>
        <taxon>Sordariales</taxon>
        <taxon>Lasiosphaeriaceae</taxon>
        <taxon>Cercophora</taxon>
    </lineage>
</organism>
<keyword evidence="5" id="KW-1185">Reference proteome</keyword>
<dbReference type="Pfam" id="PF24883">
    <property type="entry name" value="NPHP3_N"/>
    <property type="match status" value="1"/>
</dbReference>
<feature type="domain" description="Nephrocystin 3-like N-terminal" evidence="2">
    <location>
        <begin position="273"/>
        <end position="452"/>
    </location>
</feature>
<reference evidence="4" key="1">
    <citation type="submission" date="2023-06" db="EMBL/GenBank/DDBJ databases">
        <title>Genome-scale phylogeny and comparative genomics of the fungal order Sordariales.</title>
        <authorList>
            <consortium name="Lawrence Berkeley National Laboratory"/>
            <person name="Hensen N."/>
            <person name="Bonometti L."/>
            <person name="Westerberg I."/>
            <person name="Brannstrom I.O."/>
            <person name="Guillou S."/>
            <person name="Cros-Aarteil S."/>
            <person name="Calhoun S."/>
            <person name="Haridas S."/>
            <person name="Kuo A."/>
            <person name="Mondo S."/>
            <person name="Pangilinan J."/>
            <person name="Riley R."/>
            <person name="Labutti K."/>
            <person name="Andreopoulos B."/>
            <person name="Lipzen A."/>
            <person name="Chen C."/>
            <person name="Yanf M."/>
            <person name="Daum C."/>
            <person name="Ng V."/>
            <person name="Clum A."/>
            <person name="Steindorff A."/>
            <person name="Ohm R."/>
            <person name="Martin F."/>
            <person name="Silar P."/>
            <person name="Natvig D."/>
            <person name="Lalanne C."/>
            <person name="Gautier V."/>
            <person name="Ament-Velasquez S.L."/>
            <person name="Kruys A."/>
            <person name="Hutchinson M.I."/>
            <person name="Powell A.J."/>
            <person name="Barry K."/>
            <person name="Miller A.N."/>
            <person name="Grigoriev I.V."/>
            <person name="Debuchy R."/>
            <person name="Gladieux P."/>
            <person name="Thoren M.H."/>
            <person name="Johannesson H."/>
        </authorList>
    </citation>
    <scope>NUCLEOTIDE SEQUENCE</scope>
    <source>
        <strain evidence="4">CBS 307.81</strain>
    </source>
</reference>
<proteinExistence type="predicted"/>
<dbReference type="InterPro" id="IPR027417">
    <property type="entry name" value="P-loop_NTPase"/>
</dbReference>
<feature type="domain" description="DUF7791" evidence="3">
    <location>
        <begin position="550"/>
        <end position="671"/>
    </location>
</feature>
<name>A0AA40DB31_9PEZI</name>